<dbReference type="EMBL" id="OB660058">
    <property type="protein sequence ID" value="CAD7222433.1"/>
    <property type="molecule type" value="Genomic_DNA"/>
</dbReference>
<sequence length="670" mass="74359">MDADPIKALESEIIQTRFTKSLEAICLVTFLFLQLSSCLFLPVFLAPLDVIQWLPRVLFLATSFNYWLALVLAIGAIASHIWVHKRRLSFSTSSILPRRWCSLLTDPGQSFLPSTLLVIASLAFHQSLLSVLQLVIGGTFSNPLLELQQNASEPRYHLNPHWFFLQSFAFVVALDFATSGDSVCRAQFPCVQQRPLYQLKSRFYSALKQSMARCSLTLFPSFLIVYTILAGYLLSSISSLVDIPEAQNSEAWGLSSPLSSIGLWLMSLASGFCTLVMARLALIVISLQMVQVPVFGLDDHSDPKCLTRVLAKTYSESHLLLSVSPTSMTPKLSPVYYYAAQFLKRKIHAKDKNRFWALSYPGNHPNVFNHLTDAVVAMLTDFRLALTLSCAPSDPKRALPSVQAAASPLPSRMHAGTLNQQTPVGTLSNKALSRLVTVAPPGERITPARYKMDESNLRSPISLAAYLQKPAGSSRDSPLLTAPSAEGTSGGNYIVEEVTYGDLLMGYIRYYLDSFTSKIRSWVSSTALYKSMFGSRQESTTLSLLQQQDPLLWAAQGYSSLLESAAMEVRPFVCRRLPEVIEAFVKLYQTLDLLSCQHPDPSGEGSSKGLRWTTGSQSQLRDRLRGTLKQCLYMVAYAYQDYAQILGHVPKLPPLPRMKGKIPKDAYLAH</sequence>
<dbReference type="AlphaFoldDB" id="A0A7R8ZJE1"/>
<evidence type="ECO:0000313" key="1">
    <source>
        <dbReference type="EMBL" id="CAD7222433.1"/>
    </source>
</evidence>
<gene>
    <name evidence="1" type="ORF">CTOB1V02_LOCUS441</name>
</gene>
<proteinExistence type="predicted"/>
<protein>
    <submittedName>
        <fullName evidence="1">Uncharacterized protein</fullName>
    </submittedName>
</protein>
<accession>A0A7R8ZJE1</accession>
<organism evidence="1">
    <name type="scientific">Cyprideis torosa</name>
    <dbReference type="NCBI Taxonomy" id="163714"/>
    <lineage>
        <taxon>Eukaryota</taxon>
        <taxon>Metazoa</taxon>
        <taxon>Ecdysozoa</taxon>
        <taxon>Arthropoda</taxon>
        <taxon>Crustacea</taxon>
        <taxon>Oligostraca</taxon>
        <taxon>Ostracoda</taxon>
        <taxon>Podocopa</taxon>
        <taxon>Podocopida</taxon>
        <taxon>Cytherocopina</taxon>
        <taxon>Cytheroidea</taxon>
        <taxon>Cytherideidae</taxon>
        <taxon>Cyprideis</taxon>
    </lineage>
</organism>
<name>A0A7R8ZJE1_9CRUS</name>
<reference evidence="1" key="1">
    <citation type="submission" date="2020-11" db="EMBL/GenBank/DDBJ databases">
        <authorList>
            <person name="Tran Van P."/>
        </authorList>
    </citation>
    <scope>NUCLEOTIDE SEQUENCE</scope>
</reference>